<dbReference type="InParanoid" id="A0A409VNB9"/>
<evidence type="ECO:0000256" key="1">
    <source>
        <dbReference type="SAM" id="MobiDB-lite"/>
    </source>
</evidence>
<proteinExistence type="predicted"/>
<accession>A0A409VNB9</accession>
<organism evidence="2 3">
    <name type="scientific">Gymnopilus dilepis</name>
    <dbReference type="NCBI Taxonomy" id="231916"/>
    <lineage>
        <taxon>Eukaryota</taxon>
        <taxon>Fungi</taxon>
        <taxon>Dikarya</taxon>
        <taxon>Basidiomycota</taxon>
        <taxon>Agaricomycotina</taxon>
        <taxon>Agaricomycetes</taxon>
        <taxon>Agaricomycetidae</taxon>
        <taxon>Agaricales</taxon>
        <taxon>Agaricineae</taxon>
        <taxon>Hymenogastraceae</taxon>
        <taxon>Gymnopilus</taxon>
    </lineage>
</organism>
<feature type="region of interest" description="Disordered" evidence="1">
    <location>
        <begin position="1"/>
        <end position="25"/>
    </location>
</feature>
<protein>
    <submittedName>
        <fullName evidence="2">Uncharacterized protein</fullName>
    </submittedName>
</protein>
<comment type="caution">
    <text evidence="2">The sequence shown here is derived from an EMBL/GenBank/DDBJ whole genome shotgun (WGS) entry which is preliminary data.</text>
</comment>
<evidence type="ECO:0000313" key="3">
    <source>
        <dbReference type="Proteomes" id="UP000284706"/>
    </source>
</evidence>
<evidence type="ECO:0000313" key="2">
    <source>
        <dbReference type="EMBL" id="PPQ67754.1"/>
    </source>
</evidence>
<sequence>MARKGIGAKGAPNVGPRGHEISGQKQTTMAWRHCEWFVFPISRYPSHSPLLPFQITYNTPKSSQLAFPRTQAILRISSLVNEPLTTIDLASHKRGADPLRRRPGKVDV</sequence>
<name>A0A409VNB9_9AGAR</name>
<dbReference type="AlphaFoldDB" id="A0A409VNB9"/>
<reference evidence="2 3" key="1">
    <citation type="journal article" date="2018" name="Evol. Lett.">
        <title>Horizontal gene cluster transfer increased hallucinogenic mushroom diversity.</title>
        <authorList>
            <person name="Reynolds H.T."/>
            <person name="Vijayakumar V."/>
            <person name="Gluck-Thaler E."/>
            <person name="Korotkin H.B."/>
            <person name="Matheny P.B."/>
            <person name="Slot J.C."/>
        </authorList>
    </citation>
    <scope>NUCLEOTIDE SEQUENCE [LARGE SCALE GENOMIC DNA]</scope>
    <source>
        <strain evidence="2 3">SRW20</strain>
    </source>
</reference>
<keyword evidence="3" id="KW-1185">Reference proteome</keyword>
<gene>
    <name evidence="2" type="ORF">CVT26_007042</name>
</gene>
<dbReference type="EMBL" id="NHYE01005608">
    <property type="protein sequence ID" value="PPQ67754.1"/>
    <property type="molecule type" value="Genomic_DNA"/>
</dbReference>
<dbReference type="Proteomes" id="UP000284706">
    <property type="component" value="Unassembled WGS sequence"/>
</dbReference>